<evidence type="ECO:0000313" key="6">
    <source>
        <dbReference type="EMBL" id="VFT96250.1"/>
    </source>
</evidence>
<dbReference type="Proteomes" id="UP000332933">
    <property type="component" value="Unassembled WGS sequence"/>
</dbReference>
<dbReference type="EMBL" id="VJMH01006577">
    <property type="protein sequence ID" value="KAF0688939.1"/>
    <property type="molecule type" value="Genomic_DNA"/>
</dbReference>
<dbReference type="OrthoDB" id="7344096at2759"/>
<sequence length="287" mass="32515">MPSLTPTCLSRHHLSRGTSAPHTDCLYEEASRLSPTLVRGFSNGNISVVDRHSWLEVCDKKHRYGANLQAYYKLWKQCGSPKRDFFSWLDADDGQVEVEGLPRTTLERETVQYFDKTERQKFALAIRDGRLVTRWNDVPVDTGDEPWIFVLRDGVLYASEKVTHAAPRIHHTSLVGGECVQAAGMMVVSNGVLKTVYPHSGHYRPSEMEVLALLRFLAASGIDLARVQVDVQRLQKLSRDVVNGKKVKKIDNAFFWPGDTTLAFLHHKERACIADLLHSIERAAHRR</sequence>
<accession>A0A485LE42</accession>
<evidence type="ECO:0000313" key="5">
    <source>
        <dbReference type="EMBL" id="KAF0688939.1"/>
    </source>
</evidence>
<comment type="subcellular location">
    <subcellularLocation>
        <location evidence="2">Cytoplasm</location>
    </subcellularLocation>
    <subcellularLocation>
        <location evidence="1">Nucleus</location>
    </subcellularLocation>
</comment>
<dbReference type="InterPro" id="IPR044159">
    <property type="entry name" value="IQM"/>
</dbReference>
<reference evidence="5" key="2">
    <citation type="submission" date="2019-06" db="EMBL/GenBank/DDBJ databases">
        <title>Genomics analysis of Aphanomyces spp. identifies a new class of oomycete effector associated with host adaptation.</title>
        <authorList>
            <person name="Gaulin E."/>
        </authorList>
    </citation>
    <scope>NUCLEOTIDE SEQUENCE</scope>
    <source>
        <strain evidence="5">CBS 578.67</strain>
    </source>
</reference>
<keyword evidence="4" id="KW-0539">Nucleus</keyword>
<dbReference type="PANTHER" id="PTHR31250:SF27">
    <property type="entry name" value="IQ DOMAIN-CONTAINING PROTEIN IQM5"/>
    <property type="match status" value="1"/>
</dbReference>
<evidence type="ECO:0000256" key="3">
    <source>
        <dbReference type="ARBA" id="ARBA00022490"/>
    </source>
</evidence>
<dbReference type="AlphaFoldDB" id="A0A485LE42"/>
<dbReference type="GO" id="GO:0005737">
    <property type="term" value="C:cytoplasm"/>
    <property type="evidence" value="ECO:0007669"/>
    <property type="project" value="UniProtKB-SubCell"/>
</dbReference>
<evidence type="ECO:0000256" key="4">
    <source>
        <dbReference type="ARBA" id="ARBA00023242"/>
    </source>
</evidence>
<evidence type="ECO:0000313" key="7">
    <source>
        <dbReference type="Proteomes" id="UP000332933"/>
    </source>
</evidence>
<reference evidence="6 7" key="1">
    <citation type="submission" date="2019-03" db="EMBL/GenBank/DDBJ databases">
        <authorList>
            <person name="Gaulin E."/>
            <person name="Dumas B."/>
        </authorList>
    </citation>
    <scope>NUCLEOTIDE SEQUENCE [LARGE SCALE GENOMIC DNA]</scope>
    <source>
        <strain evidence="6">CBS 568.67</strain>
    </source>
</reference>
<gene>
    <name evidence="6" type="primary">Aste57867_19543</name>
    <name evidence="5" type="ORF">As57867_019479</name>
    <name evidence="6" type="ORF">ASTE57867_19543</name>
</gene>
<keyword evidence="3" id="KW-0963">Cytoplasm</keyword>
<dbReference type="EMBL" id="CAADRA010006599">
    <property type="protein sequence ID" value="VFT96250.1"/>
    <property type="molecule type" value="Genomic_DNA"/>
</dbReference>
<name>A0A485LE42_9STRA</name>
<proteinExistence type="predicted"/>
<evidence type="ECO:0000256" key="1">
    <source>
        <dbReference type="ARBA" id="ARBA00004123"/>
    </source>
</evidence>
<protein>
    <submittedName>
        <fullName evidence="6">Aste57867_19543 protein</fullName>
    </submittedName>
</protein>
<keyword evidence="7" id="KW-1185">Reference proteome</keyword>
<dbReference type="PANTHER" id="PTHR31250">
    <property type="entry name" value="IQ DOMAIN-CONTAINING PROTEIN IQM3"/>
    <property type="match status" value="1"/>
</dbReference>
<organism evidence="6 7">
    <name type="scientific">Aphanomyces stellatus</name>
    <dbReference type="NCBI Taxonomy" id="120398"/>
    <lineage>
        <taxon>Eukaryota</taxon>
        <taxon>Sar</taxon>
        <taxon>Stramenopiles</taxon>
        <taxon>Oomycota</taxon>
        <taxon>Saprolegniomycetes</taxon>
        <taxon>Saprolegniales</taxon>
        <taxon>Verrucalvaceae</taxon>
        <taxon>Aphanomyces</taxon>
    </lineage>
</organism>
<evidence type="ECO:0000256" key="2">
    <source>
        <dbReference type="ARBA" id="ARBA00004496"/>
    </source>
</evidence>
<dbReference type="GO" id="GO:0005634">
    <property type="term" value="C:nucleus"/>
    <property type="evidence" value="ECO:0007669"/>
    <property type="project" value="UniProtKB-SubCell"/>
</dbReference>